<dbReference type="GO" id="GO:0008662">
    <property type="term" value="F:1-phosphofructokinase activity"/>
    <property type="evidence" value="ECO:0007669"/>
    <property type="project" value="UniProtKB-EC"/>
</dbReference>
<comment type="catalytic activity">
    <reaction evidence="7">
        <text>D-tagatofuranose 6-phosphate + ATP = D-tagatofuranose 1,6-bisphosphate + ADP + H(+)</text>
        <dbReference type="Rhea" id="RHEA:12420"/>
        <dbReference type="ChEBI" id="CHEBI:15378"/>
        <dbReference type="ChEBI" id="CHEBI:30616"/>
        <dbReference type="ChEBI" id="CHEBI:58694"/>
        <dbReference type="ChEBI" id="CHEBI:58695"/>
        <dbReference type="ChEBI" id="CHEBI:456216"/>
        <dbReference type="EC" id="2.7.1.144"/>
    </reaction>
</comment>
<evidence type="ECO:0000256" key="8">
    <source>
        <dbReference type="RuleBase" id="RU369061"/>
    </source>
</evidence>
<dbReference type="CDD" id="cd01164">
    <property type="entry name" value="FruK_PfkB_like"/>
    <property type="match status" value="1"/>
</dbReference>
<dbReference type="PROSITE" id="PS00584">
    <property type="entry name" value="PFKB_KINASES_2"/>
    <property type="match status" value="1"/>
</dbReference>
<evidence type="ECO:0000256" key="3">
    <source>
        <dbReference type="ARBA" id="ARBA00022741"/>
    </source>
</evidence>
<organism evidence="10 11">
    <name type="scientific">Anaeromassilibacillus senegalensis</name>
    <dbReference type="NCBI Taxonomy" id="1673717"/>
    <lineage>
        <taxon>Bacteria</taxon>
        <taxon>Bacillati</taxon>
        <taxon>Bacillota</taxon>
        <taxon>Clostridia</taxon>
        <taxon>Eubacteriales</taxon>
        <taxon>Acutalibacteraceae</taxon>
        <taxon>Anaeromassilibacillus</taxon>
    </lineage>
</organism>
<dbReference type="SUPFAM" id="SSF53613">
    <property type="entry name" value="Ribokinase-like"/>
    <property type="match status" value="1"/>
</dbReference>
<comment type="caution">
    <text evidence="10">The sequence shown here is derived from an EMBL/GenBank/DDBJ whole genome shotgun (WGS) entry which is preliminary data.</text>
</comment>
<keyword evidence="5 7" id="KW-0067">ATP-binding</keyword>
<dbReference type="PANTHER" id="PTHR46566:SF1">
    <property type="entry name" value="1-PHOSPHOFRUCTOKINASE"/>
    <property type="match status" value="1"/>
</dbReference>
<name>A0ABS9CMK0_9FIRM</name>
<evidence type="ECO:0000256" key="2">
    <source>
        <dbReference type="ARBA" id="ARBA00022679"/>
    </source>
</evidence>
<reference evidence="10 11" key="1">
    <citation type="submission" date="2020-12" db="EMBL/GenBank/DDBJ databases">
        <title>Whole genome sequences of gut porcine anaerobes.</title>
        <authorList>
            <person name="Kubasova T."/>
            <person name="Jahodarova E."/>
            <person name="Rychlik I."/>
        </authorList>
    </citation>
    <scope>NUCLEOTIDE SEQUENCE [LARGE SCALE GENOMIC DNA]</scope>
    <source>
        <strain evidence="10 11">An867</strain>
    </source>
</reference>
<dbReference type="InterPro" id="IPR029056">
    <property type="entry name" value="Ribokinase-like"/>
</dbReference>
<dbReference type="Pfam" id="PF00294">
    <property type="entry name" value="PfkB"/>
    <property type="match status" value="1"/>
</dbReference>
<dbReference type="Gene3D" id="3.40.1190.20">
    <property type="match status" value="1"/>
</dbReference>
<dbReference type="InterPro" id="IPR011611">
    <property type="entry name" value="PfkB_dom"/>
</dbReference>
<dbReference type="Proteomes" id="UP001299220">
    <property type="component" value="Unassembled WGS sequence"/>
</dbReference>
<evidence type="ECO:0000256" key="1">
    <source>
        <dbReference type="ARBA" id="ARBA00005380"/>
    </source>
</evidence>
<evidence type="ECO:0000256" key="4">
    <source>
        <dbReference type="ARBA" id="ARBA00022777"/>
    </source>
</evidence>
<dbReference type="PANTHER" id="PTHR46566">
    <property type="entry name" value="1-PHOSPHOFRUCTOKINASE-RELATED"/>
    <property type="match status" value="1"/>
</dbReference>
<gene>
    <name evidence="10" type="primary">pfkB</name>
    <name evidence="10" type="ORF">JQM67_05315</name>
</gene>
<comment type="similarity">
    <text evidence="7">Belongs to the carbohydrate kinase PfkB family. LacC subfamily.</text>
</comment>
<evidence type="ECO:0000256" key="5">
    <source>
        <dbReference type="ARBA" id="ARBA00022840"/>
    </source>
</evidence>
<dbReference type="EMBL" id="JAFBIT010000001">
    <property type="protein sequence ID" value="MCF2652015.1"/>
    <property type="molecule type" value="Genomic_DNA"/>
</dbReference>
<comment type="function">
    <text evidence="8">Catalyzes the ATP-dependent phosphorylation of fructose-l-phosphate to fructose-l,6-bisphosphate.</text>
</comment>
<proteinExistence type="inferred from homology"/>
<dbReference type="InterPro" id="IPR022463">
    <property type="entry name" value="1-PFruKinase"/>
</dbReference>
<dbReference type="NCBIfam" id="TIGR03168">
    <property type="entry name" value="1-PFK"/>
    <property type="match status" value="1"/>
</dbReference>
<comment type="similarity">
    <text evidence="1">Belongs to the carbohydrate kinase pfkB family.</text>
</comment>
<keyword evidence="3 7" id="KW-0547">Nucleotide-binding</keyword>
<keyword evidence="2 7" id="KW-0808">Transferase</keyword>
<evidence type="ECO:0000256" key="6">
    <source>
        <dbReference type="ARBA" id="ARBA00047745"/>
    </source>
</evidence>
<keyword evidence="7" id="KW-0423">Lactose metabolism</keyword>
<comment type="pathway">
    <text evidence="7">Carbohydrate metabolism; D-tagatose 6-phosphate degradation; D-glyceraldehyde 3-phosphate and glycerone phosphate from D-tagatose 6-phosphate: step 1/2.</text>
</comment>
<comment type="catalytic activity">
    <reaction evidence="6 8">
        <text>beta-D-fructose 1-phosphate + ATP = beta-D-fructose 1,6-bisphosphate + ADP + H(+)</text>
        <dbReference type="Rhea" id="RHEA:14213"/>
        <dbReference type="ChEBI" id="CHEBI:15378"/>
        <dbReference type="ChEBI" id="CHEBI:30616"/>
        <dbReference type="ChEBI" id="CHEBI:32966"/>
        <dbReference type="ChEBI" id="CHEBI:138881"/>
        <dbReference type="ChEBI" id="CHEBI:456216"/>
        <dbReference type="EC" id="2.7.1.56"/>
    </reaction>
</comment>
<dbReference type="NCBIfam" id="TIGR03828">
    <property type="entry name" value="pfkB"/>
    <property type="match status" value="1"/>
</dbReference>
<evidence type="ECO:0000313" key="10">
    <source>
        <dbReference type="EMBL" id="MCF2652015.1"/>
    </source>
</evidence>
<dbReference type="EC" id="2.7.1.144" evidence="7"/>
<dbReference type="RefSeq" id="WP_235323038.1">
    <property type="nucleotide sequence ID" value="NZ_JAFBIT010000001.1"/>
</dbReference>
<feature type="domain" description="Carbohydrate kinase PfkB" evidence="9">
    <location>
        <begin position="7"/>
        <end position="286"/>
    </location>
</feature>
<protein>
    <recommendedName>
        <fullName evidence="7">Tagatose-6-phosphate kinase</fullName>
        <ecNumber evidence="7">2.7.1.144</ecNumber>
    </recommendedName>
</protein>
<evidence type="ECO:0000256" key="7">
    <source>
        <dbReference type="PIRNR" id="PIRNR000535"/>
    </source>
</evidence>
<dbReference type="InterPro" id="IPR002173">
    <property type="entry name" value="Carboh/pur_kinase_PfkB_CS"/>
</dbReference>
<dbReference type="PIRSF" id="PIRSF000535">
    <property type="entry name" value="1PFK/6PFK/LacC"/>
    <property type="match status" value="1"/>
</dbReference>
<dbReference type="InterPro" id="IPR017583">
    <property type="entry name" value="Tagatose/fructose_Pkinase"/>
</dbReference>
<evidence type="ECO:0000313" key="11">
    <source>
        <dbReference type="Proteomes" id="UP001299220"/>
    </source>
</evidence>
<sequence>MIYTVTLNPAVDYVVTLDTFTPGAVNRTKSEAVVFGGKGVNVSLMLKALKTESTALGFIAGFTGEVIRAGVEASGVRCDFIALESGISRINVKLHAGEETEINGSGPEIPPEKLEFFFAQLHALKETDTLVLSGSAPRSLPQDIYARIAQCAAEKRARLVVDASGALLTSTLPYHPFLVKPNREELSALFGEPADTDEAVLALAGKLQAQGAQNVLVSMAGDGALLRTAEGAVYRAPAAKGTVVNSVGAGDSMVGGFLAGYEKSGDFAEALALGTAAGGATAFSVGIAGFQKIMAIHESVRAGVQRIG</sequence>
<keyword evidence="4 8" id="KW-0418">Kinase</keyword>
<keyword evidence="11" id="KW-1185">Reference proteome</keyword>
<accession>A0ABS9CMK0</accession>
<evidence type="ECO:0000259" key="9">
    <source>
        <dbReference type="Pfam" id="PF00294"/>
    </source>
</evidence>